<organism evidence="4 5">
    <name type="scientific">Hebeloma cylindrosporum</name>
    <dbReference type="NCBI Taxonomy" id="76867"/>
    <lineage>
        <taxon>Eukaryota</taxon>
        <taxon>Fungi</taxon>
        <taxon>Dikarya</taxon>
        <taxon>Basidiomycota</taxon>
        <taxon>Agaricomycotina</taxon>
        <taxon>Agaricomycetes</taxon>
        <taxon>Agaricomycetidae</taxon>
        <taxon>Agaricales</taxon>
        <taxon>Agaricineae</taxon>
        <taxon>Hymenogastraceae</taxon>
        <taxon>Hebeloma</taxon>
    </lineage>
</organism>
<feature type="domain" description="DUF6533" evidence="3">
    <location>
        <begin position="18"/>
        <end position="61"/>
    </location>
</feature>
<sequence length="315" mass="35394">MNEDPILMREFGQKNGLSAVALSALLWDWTISLDDEVQYMWRSPLKTNKWVYFVSRYLGIISTLVDNAMIFLNAYKPVPEETCRRWICFETAVSMILFGLTEFIQVLRVYALYHQNPKLRIALILWFSLAVAGCVHYLWYIATRVDFDLACAMGHLPAIGKIYSAIIIANEAIILFLLFWRCKVIAPSRASLEAVPVAYIVLRDGVLLFLAFCGMMAISTVYHVKQHNSLFVTPAIIALLSIAACRMALNLQSMKRPGPRTSSLSELHLTTLPISTGVLSAVNQTSHPSPPSSTRMGKPTRNDRIADEHSHTDLS</sequence>
<feature type="transmembrane region" description="Helical" evidence="2">
    <location>
        <begin position="230"/>
        <end position="249"/>
    </location>
</feature>
<dbReference type="STRING" id="686832.A0A0C3C2G6"/>
<dbReference type="Pfam" id="PF20151">
    <property type="entry name" value="DUF6533"/>
    <property type="match status" value="1"/>
</dbReference>
<feature type="compositionally biased region" description="Polar residues" evidence="1">
    <location>
        <begin position="283"/>
        <end position="295"/>
    </location>
</feature>
<dbReference type="Proteomes" id="UP000053424">
    <property type="component" value="Unassembled WGS sequence"/>
</dbReference>
<proteinExistence type="predicted"/>
<feature type="compositionally biased region" description="Basic and acidic residues" evidence="1">
    <location>
        <begin position="300"/>
        <end position="315"/>
    </location>
</feature>
<evidence type="ECO:0000259" key="3">
    <source>
        <dbReference type="Pfam" id="PF20151"/>
    </source>
</evidence>
<protein>
    <recommendedName>
        <fullName evidence="3">DUF6533 domain-containing protein</fullName>
    </recommendedName>
</protein>
<evidence type="ECO:0000256" key="1">
    <source>
        <dbReference type="SAM" id="MobiDB-lite"/>
    </source>
</evidence>
<dbReference type="OrthoDB" id="3020506at2759"/>
<gene>
    <name evidence="4" type="ORF">M413DRAFT_447718</name>
</gene>
<reference evidence="4 5" key="1">
    <citation type="submission" date="2014-04" db="EMBL/GenBank/DDBJ databases">
        <authorList>
            <consortium name="DOE Joint Genome Institute"/>
            <person name="Kuo A."/>
            <person name="Gay G."/>
            <person name="Dore J."/>
            <person name="Kohler A."/>
            <person name="Nagy L.G."/>
            <person name="Floudas D."/>
            <person name="Copeland A."/>
            <person name="Barry K.W."/>
            <person name="Cichocki N."/>
            <person name="Veneault-Fourrey C."/>
            <person name="LaButti K."/>
            <person name="Lindquist E.A."/>
            <person name="Lipzen A."/>
            <person name="Lundell T."/>
            <person name="Morin E."/>
            <person name="Murat C."/>
            <person name="Sun H."/>
            <person name="Tunlid A."/>
            <person name="Henrissat B."/>
            <person name="Grigoriev I.V."/>
            <person name="Hibbett D.S."/>
            <person name="Martin F."/>
            <person name="Nordberg H.P."/>
            <person name="Cantor M.N."/>
            <person name="Hua S.X."/>
        </authorList>
    </citation>
    <scope>NUCLEOTIDE SEQUENCE [LARGE SCALE GENOMIC DNA]</scope>
    <source>
        <strain evidence="5">h7</strain>
    </source>
</reference>
<evidence type="ECO:0000256" key="2">
    <source>
        <dbReference type="SAM" id="Phobius"/>
    </source>
</evidence>
<keyword evidence="2" id="KW-0812">Transmembrane</keyword>
<feature type="transmembrane region" description="Helical" evidence="2">
    <location>
        <begin position="201"/>
        <end position="224"/>
    </location>
</feature>
<feature type="region of interest" description="Disordered" evidence="1">
    <location>
        <begin position="283"/>
        <end position="315"/>
    </location>
</feature>
<keyword evidence="2" id="KW-0472">Membrane</keyword>
<dbReference type="InterPro" id="IPR045340">
    <property type="entry name" value="DUF6533"/>
</dbReference>
<keyword evidence="2" id="KW-1133">Transmembrane helix</keyword>
<feature type="transmembrane region" description="Helical" evidence="2">
    <location>
        <begin position="123"/>
        <end position="142"/>
    </location>
</feature>
<dbReference type="EMBL" id="KN831790">
    <property type="protein sequence ID" value="KIM38479.1"/>
    <property type="molecule type" value="Genomic_DNA"/>
</dbReference>
<evidence type="ECO:0000313" key="5">
    <source>
        <dbReference type="Proteomes" id="UP000053424"/>
    </source>
</evidence>
<dbReference type="HOGENOM" id="CLU_035509_10_2_1"/>
<feature type="transmembrane region" description="Helical" evidence="2">
    <location>
        <begin position="162"/>
        <end position="180"/>
    </location>
</feature>
<evidence type="ECO:0000313" key="4">
    <source>
        <dbReference type="EMBL" id="KIM38479.1"/>
    </source>
</evidence>
<reference evidence="5" key="2">
    <citation type="submission" date="2015-01" db="EMBL/GenBank/DDBJ databases">
        <title>Evolutionary Origins and Diversification of the Mycorrhizal Mutualists.</title>
        <authorList>
            <consortium name="DOE Joint Genome Institute"/>
            <consortium name="Mycorrhizal Genomics Consortium"/>
            <person name="Kohler A."/>
            <person name="Kuo A."/>
            <person name="Nagy L.G."/>
            <person name="Floudas D."/>
            <person name="Copeland A."/>
            <person name="Barry K.W."/>
            <person name="Cichocki N."/>
            <person name="Veneault-Fourrey C."/>
            <person name="LaButti K."/>
            <person name="Lindquist E.A."/>
            <person name="Lipzen A."/>
            <person name="Lundell T."/>
            <person name="Morin E."/>
            <person name="Murat C."/>
            <person name="Riley R."/>
            <person name="Ohm R."/>
            <person name="Sun H."/>
            <person name="Tunlid A."/>
            <person name="Henrissat B."/>
            <person name="Grigoriev I.V."/>
            <person name="Hibbett D.S."/>
            <person name="Martin F."/>
        </authorList>
    </citation>
    <scope>NUCLEOTIDE SEQUENCE [LARGE SCALE GENOMIC DNA]</scope>
    <source>
        <strain evidence="5">h7</strain>
    </source>
</reference>
<accession>A0A0C3C2G6</accession>
<dbReference type="AlphaFoldDB" id="A0A0C3C2G6"/>
<name>A0A0C3C2G6_HEBCY</name>
<feature type="transmembrane region" description="Helical" evidence="2">
    <location>
        <begin position="92"/>
        <end position="111"/>
    </location>
</feature>
<feature type="transmembrane region" description="Helical" evidence="2">
    <location>
        <begin position="50"/>
        <end position="72"/>
    </location>
</feature>
<keyword evidence="5" id="KW-1185">Reference proteome</keyword>